<dbReference type="PANTHER" id="PTHR37419">
    <property type="entry name" value="SERINE/THREONINE-PROTEIN KINASE TOXIN HIPA"/>
    <property type="match status" value="1"/>
</dbReference>
<evidence type="ECO:0000256" key="1">
    <source>
        <dbReference type="ARBA" id="ARBA00010164"/>
    </source>
</evidence>
<keyword evidence="2" id="KW-0808">Transferase</keyword>
<dbReference type="PANTHER" id="PTHR37419:SF8">
    <property type="entry name" value="TOXIN YJJJ"/>
    <property type="match status" value="1"/>
</dbReference>
<dbReference type="InterPro" id="IPR052028">
    <property type="entry name" value="HipA_Ser/Thr_kinase"/>
</dbReference>
<feature type="domain" description="HipA-like C-terminal" evidence="4">
    <location>
        <begin position="169"/>
        <end position="405"/>
    </location>
</feature>
<keyword evidence="3" id="KW-0418">Kinase</keyword>
<dbReference type="InterPro" id="IPR017508">
    <property type="entry name" value="HipA_N1"/>
</dbReference>
<evidence type="ECO:0000259" key="4">
    <source>
        <dbReference type="Pfam" id="PF07804"/>
    </source>
</evidence>
<organism evidence="6 7">
    <name type="scientific">Acidicapsa dinghuensis</name>
    <dbReference type="NCBI Taxonomy" id="2218256"/>
    <lineage>
        <taxon>Bacteria</taxon>
        <taxon>Pseudomonadati</taxon>
        <taxon>Acidobacteriota</taxon>
        <taxon>Terriglobia</taxon>
        <taxon>Terriglobales</taxon>
        <taxon>Acidobacteriaceae</taxon>
        <taxon>Acidicapsa</taxon>
    </lineage>
</organism>
<sequence>MKPVQVIEVRMWGSRVGAVAPDPSLDCYAFAYDPAWKRKEIEVAPLTMPLADRRGTFVFPALPKATYLGLPAMLADALPDDFGNALIDAWMATKGIDRSSITVLDRLAYMGQRGMGALEFRPARGSHKESATPIAMRQLVEEARRLVQGNFSVDTEAKAALANIIKVGTSAGGARAKAVIAWNPKTDEVRSGQFDAAPGFEHWLLKFDGIGKDKELGTGEGYGRIEYAYSLMAKAAGISMSDCRLLEENGRAHFMTRRFDRDVTARGHTHKHHLQTLCAMNHLDFRQRGTHAYAQLFLTIAKLDLGDEAVTQAFRRMAFNVMARNCDDHTKNFAFLLKQGRAWELAPAYDVTHAYNPKGEWTYQHLMSVNGKFQGITRDDLLEDADRFGVRKPRQILAEVRSALEGWSEFASQAGLETSLRDRVASDFHLV</sequence>
<dbReference type="Pfam" id="PF07804">
    <property type="entry name" value="HipA_C"/>
    <property type="match status" value="1"/>
</dbReference>
<evidence type="ECO:0000259" key="5">
    <source>
        <dbReference type="Pfam" id="PF13657"/>
    </source>
</evidence>
<evidence type="ECO:0000256" key="2">
    <source>
        <dbReference type="ARBA" id="ARBA00022679"/>
    </source>
</evidence>
<reference evidence="7" key="1">
    <citation type="journal article" date="2019" name="Int. J. Syst. Evol. Microbiol.">
        <title>The Global Catalogue of Microorganisms (GCM) 10K type strain sequencing project: providing services to taxonomists for standard genome sequencing and annotation.</title>
        <authorList>
            <consortium name="The Broad Institute Genomics Platform"/>
            <consortium name="The Broad Institute Genome Sequencing Center for Infectious Disease"/>
            <person name="Wu L."/>
            <person name="Ma J."/>
        </authorList>
    </citation>
    <scope>NUCLEOTIDE SEQUENCE [LARGE SCALE GENOMIC DNA]</scope>
    <source>
        <strain evidence="7">JCM 4087</strain>
    </source>
</reference>
<dbReference type="EMBL" id="JBHSPH010000002">
    <property type="protein sequence ID" value="MFC5861859.1"/>
    <property type="molecule type" value="Genomic_DNA"/>
</dbReference>
<comment type="caution">
    <text evidence="6">The sequence shown here is derived from an EMBL/GenBank/DDBJ whole genome shotgun (WGS) entry which is preliminary data.</text>
</comment>
<keyword evidence="7" id="KW-1185">Reference proteome</keyword>
<name>A0ABW1EBX3_9BACT</name>
<evidence type="ECO:0000313" key="7">
    <source>
        <dbReference type="Proteomes" id="UP001596091"/>
    </source>
</evidence>
<feature type="domain" description="HipA N-terminal subdomain 1" evidence="5">
    <location>
        <begin position="8"/>
        <end position="120"/>
    </location>
</feature>
<comment type="similarity">
    <text evidence="1">Belongs to the HipA Ser/Thr kinase family.</text>
</comment>
<dbReference type="InterPro" id="IPR012893">
    <property type="entry name" value="HipA-like_C"/>
</dbReference>
<accession>A0ABW1EBX3</accession>
<protein>
    <submittedName>
        <fullName evidence="6">Type II toxin-antitoxin system HipA family toxin</fullName>
    </submittedName>
</protein>
<dbReference type="Proteomes" id="UP001596091">
    <property type="component" value="Unassembled WGS sequence"/>
</dbReference>
<evidence type="ECO:0000313" key="6">
    <source>
        <dbReference type="EMBL" id="MFC5861859.1"/>
    </source>
</evidence>
<dbReference type="Pfam" id="PF13657">
    <property type="entry name" value="Couple_hipA"/>
    <property type="match status" value="1"/>
</dbReference>
<dbReference type="RefSeq" id="WP_263337582.1">
    <property type="nucleotide sequence ID" value="NZ_JAGSYH010000004.1"/>
</dbReference>
<proteinExistence type="inferred from homology"/>
<gene>
    <name evidence="6" type="ORF">ACFPT7_06110</name>
</gene>
<evidence type="ECO:0000256" key="3">
    <source>
        <dbReference type="ARBA" id="ARBA00022777"/>
    </source>
</evidence>